<sequence>MKAKDTSKIFADYPDVLTVEDLSKMLAVSTKTVYKLLKEKKIKSITIGRTYKIPKIYVMEYLQIIE</sequence>
<dbReference type="GO" id="GO:0003677">
    <property type="term" value="F:DNA binding"/>
    <property type="evidence" value="ECO:0007669"/>
    <property type="project" value="InterPro"/>
</dbReference>
<dbReference type="EMBL" id="DWWS01000021">
    <property type="protein sequence ID" value="HJC23254.1"/>
    <property type="molecule type" value="Genomic_DNA"/>
</dbReference>
<feature type="domain" description="Helix-turn-helix" evidence="1">
    <location>
        <begin position="16"/>
        <end position="63"/>
    </location>
</feature>
<gene>
    <name evidence="2" type="ORF">H9761_06065</name>
</gene>
<name>A0A9D2NGF1_9FIRM</name>
<reference evidence="2" key="1">
    <citation type="journal article" date="2021" name="PeerJ">
        <title>Extensive microbial diversity within the chicken gut microbiome revealed by metagenomics and culture.</title>
        <authorList>
            <person name="Gilroy R."/>
            <person name="Ravi A."/>
            <person name="Getino M."/>
            <person name="Pursley I."/>
            <person name="Horton D.L."/>
            <person name="Alikhan N.F."/>
            <person name="Baker D."/>
            <person name="Gharbi K."/>
            <person name="Hall N."/>
            <person name="Watson M."/>
            <person name="Adriaenssens E.M."/>
            <person name="Foster-Nyarko E."/>
            <person name="Jarju S."/>
            <person name="Secka A."/>
            <person name="Antonio M."/>
            <person name="Oren A."/>
            <person name="Chaudhuri R.R."/>
            <person name="La Ragione R."/>
            <person name="Hildebrand F."/>
            <person name="Pallen M.J."/>
        </authorList>
    </citation>
    <scope>NUCLEOTIDE SEQUENCE</scope>
    <source>
        <strain evidence="2">USAMLcec2-132</strain>
    </source>
</reference>
<reference evidence="2" key="2">
    <citation type="submission" date="2021-04" db="EMBL/GenBank/DDBJ databases">
        <authorList>
            <person name="Gilroy R."/>
        </authorList>
    </citation>
    <scope>NUCLEOTIDE SEQUENCE</scope>
    <source>
        <strain evidence="2">USAMLcec2-132</strain>
    </source>
</reference>
<dbReference type="NCBIfam" id="TIGR01764">
    <property type="entry name" value="excise"/>
    <property type="match status" value="1"/>
</dbReference>
<evidence type="ECO:0000313" key="2">
    <source>
        <dbReference type="EMBL" id="HJC23254.1"/>
    </source>
</evidence>
<comment type="caution">
    <text evidence="2">The sequence shown here is derived from an EMBL/GenBank/DDBJ whole genome shotgun (WGS) entry which is preliminary data.</text>
</comment>
<proteinExistence type="predicted"/>
<dbReference type="InterPro" id="IPR010093">
    <property type="entry name" value="SinI_DNA-bd"/>
</dbReference>
<dbReference type="Proteomes" id="UP000823891">
    <property type="component" value="Unassembled WGS sequence"/>
</dbReference>
<accession>A0A9D2NGF1</accession>
<organism evidence="2 3">
    <name type="scientific">Candidatus Eisenbergiella merdavium</name>
    <dbReference type="NCBI Taxonomy" id="2838551"/>
    <lineage>
        <taxon>Bacteria</taxon>
        <taxon>Bacillati</taxon>
        <taxon>Bacillota</taxon>
        <taxon>Clostridia</taxon>
        <taxon>Lachnospirales</taxon>
        <taxon>Lachnospiraceae</taxon>
        <taxon>Eisenbergiella</taxon>
    </lineage>
</organism>
<evidence type="ECO:0000259" key="1">
    <source>
        <dbReference type="Pfam" id="PF12728"/>
    </source>
</evidence>
<evidence type="ECO:0000313" key="3">
    <source>
        <dbReference type="Proteomes" id="UP000823891"/>
    </source>
</evidence>
<protein>
    <submittedName>
        <fullName evidence="2">Helix-turn-helix domain-containing protein</fullName>
    </submittedName>
</protein>
<dbReference type="AlphaFoldDB" id="A0A9D2NGF1"/>
<dbReference type="Pfam" id="PF12728">
    <property type="entry name" value="HTH_17"/>
    <property type="match status" value="1"/>
</dbReference>
<dbReference type="InterPro" id="IPR041657">
    <property type="entry name" value="HTH_17"/>
</dbReference>